<dbReference type="AlphaFoldDB" id="A0A1G9CU66"/>
<dbReference type="InterPro" id="IPR011006">
    <property type="entry name" value="CheY-like_superfamily"/>
</dbReference>
<sequence>MFNTPKIMYKGSTNAPLPITLLYASDNAVAQGDFRAAVDNMSGNFKSAPLTAEYLVSKQQPPPGTIIFVDCYYSNFTGYQIIQFLKKSKLFFKIPIVVLSKINDYRTQETCWLLGADFYTVQPDSLQEFALLLECLVKLDWPTRKRDKKEFIYSLKNKITA</sequence>
<evidence type="ECO:0000313" key="2">
    <source>
        <dbReference type="Proteomes" id="UP000199580"/>
    </source>
</evidence>
<dbReference type="Proteomes" id="UP000199580">
    <property type="component" value="Unassembled WGS sequence"/>
</dbReference>
<name>A0A1G9CU66_9FLAO</name>
<dbReference type="STRING" id="1128970.SAMN04487935_3657"/>
<dbReference type="EMBL" id="FNEZ01000007">
    <property type="protein sequence ID" value="SDK55251.1"/>
    <property type="molecule type" value="Genomic_DNA"/>
</dbReference>
<organism evidence="1 2">
    <name type="scientific">Flavobacterium noncentrifugens</name>
    <dbReference type="NCBI Taxonomy" id="1128970"/>
    <lineage>
        <taxon>Bacteria</taxon>
        <taxon>Pseudomonadati</taxon>
        <taxon>Bacteroidota</taxon>
        <taxon>Flavobacteriia</taxon>
        <taxon>Flavobacteriales</taxon>
        <taxon>Flavobacteriaceae</taxon>
        <taxon>Flavobacterium</taxon>
    </lineage>
</organism>
<gene>
    <name evidence="1" type="ORF">SAMN04487935_3657</name>
</gene>
<evidence type="ECO:0000313" key="1">
    <source>
        <dbReference type="EMBL" id="SDK55251.1"/>
    </source>
</evidence>
<proteinExistence type="predicted"/>
<accession>A0A1G9CU66</accession>
<dbReference type="Gene3D" id="3.40.50.2300">
    <property type="match status" value="1"/>
</dbReference>
<protein>
    <submittedName>
        <fullName evidence="1">CheY chemotaxis protein or a CheY-like REC (Receiver) domain</fullName>
    </submittedName>
</protein>
<dbReference type="SUPFAM" id="SSF52172">
    <property type="entry name" value="CheY-like"/>
    <property type="match status" value="1"/>
</dbReference>
<keyword evidence="2" id="KW-1185">Reference proteome</keyword>
<reference evidence="1 2" key="1">
    <citation type="submission" date="2016-10" db="EMBL/GenBank/DDBJ databases">
        <authorList>
            <person name="de Groot N.N."/>
        </authorList>
    </citation>
    <scope>NUCLEOTIDE SEQUENCE [LARGE SCALE GENOMIC DNA]</scope>
    <source>
        <strain evidence="1 2">CGMCC 1.10076</strain>
    </source>
</reference>